<protein>
    <submittedName>
        <fullName evidence="1">Uncharacterized protein</fullName>
    </submittedName>
</protein>
<dbReference type="PANTHER" id="PTHR36140">
    <property type="entry name" value="F-BOX DOMAIN-CONTAINING PROTEIN-RELATED"/>
    <property type="match status" value="1"/>
</dbReference>
<accession>M8BXQ6</accession>
<reference evidence="1" key="1">
    <citation type="submission" date="2015-06" db="UniProtKB">
        <authorList>
            <consortium name="EnsemblPlants"/>
        </authorList>
    </citation>
    <scope>IDENTIFICATION</scope>
</reference>
<organism evidence="1">
    <name type="scientific">Aegilops tauschii</name>
    <name type="common">Tausch's goatgrass</name>
    <name type="synonym">Aegilops squarrosa</name>
    <dbReference type="NCBI Taxonomy" id="37682"/>
    <lineage>
        <taxon>Eukaryota</taxon>
        <taxon>Viridiplantae</taxon>
        <taxon>Streptophyta</taxon>
        <taxon>Embryophyta</taxon>
        <taxon>Tracheophyta</taxon>
        <taxon>Spermatophyta</taxon>
        <taxon>Magnoliopsida</taxon>
        <taxon>Liliopsida</taxon>
        <taxon>Poales</taxon>
        <taxon>Poaceae</taxon>
        <taxon>BOP clade</taxon>
        <taxon>Pooideae</taxon>
        <taxon>Triticodae</taxon>
        <taxon>Triticeae</taxon>
        <taxon>Triticinae</taxon>
        <taxon>Aegilops</taxon>
    </lineage>
</organism>
<name>M8BXQ6_AEGTA</name>
<dbReference type="EnsemblPlants" id="EMT29750">
    <property type="protein sequence ID" value="EMT29750"/>
    <property type="gene ID" value="F775_52408"/>
</dbReference>
<dbReference type="ExpressionAtlas" id="M8BXQ6">
    <property type="expression patterns" value="baseline"/>
</dbReference>
<proteinExistence type="predicted"/>
<dbReference type="PANTHER" id="PTHR36140:SF7">
    <property type="entry name" value="F-BOX DOMAIN-CONTAINING PROTEIN"/>
    <property type="match status" value="1"/>
</dbReference>
<sequence length="303" mass="32858">MTGEISMLPPLSGDHCPGHYVCAILTGDDLDVPAPSGFFRVLLVYNRRSFTALRSCSSADADAGVACRWGPGERKPGANISAHTLRGLGHAVVVGGAAYWPMHHEAFGVRLDGPPSEPMDMCPVPYRQSHYYAGERLLGTSPDGKRLSLLDVGFLGCTDSAQWPYAAGGRLLGTSADGKRLSFLYVGFLGCTDFFIYIETQTAAGGEWEGHEQARLKLISLPELGITMKTAFKLRWFGEKSGTLMFTVGEGGGCTSQGVFMLNITTGCLEKLADGVECHAWKYLCGYEMDREARSLRRPIDRS</sequence>
<dbReference type="AlphaFoldDB" id="M8BXQ6"/>
<evidence type="ECO:0000313" key="1">
    <source>
        <dbReference type="EnsemblPlants" id="EMT29750"/>
    </source>
</evidence>